<comment type="subcellular location">
    <subcellularLocation>
        <location evidence="1">Membrane</location>
        <topology evidence="1">Multi-pass membrane protein</topology>
    </subcellularLocation>
</comment>
<evidence type="ECO:0000256" key="9">
    <source>
        <dbReference type="SAM" id="Phobius"/>
    </source>
</evidence>
<dbReference type="EMBL" id="JANBVO010000002">
    <property type="protein sequence ID" value="KAJ9156405.1"/>
    <property type="molecule type" value="Genomic_DNA"/>
</dbReference>
<dbReference type="PIRSF" id="PIRSF002744">
    <property type="entry name" value="Pur-cyt_permease"/>
    <property type="match status" value="1"/>
</dbReference>
<evidence type="ECO:0000313" key="10">
    <source>
        <dbReference type="EMBL" id="KAJ9156405.1"/>
    </source>
</evidence>
<dbReference type="GO" id="GO:0005886">
    <property type="term" value="C:plasma membrane"/>
    <property type="evidence" value="ECO:0007669"/>
    <property type="project" value="TreeGrafter"/>
</dbReference>
<evidence type="ECO:0000256" key="6">
    <source>
        <dbReference type="ARBA" id="ARBA00022989"/>
    </source>
</evidence>
<dbReference type="FunFam" id="1.10.4160.10:FF:000002">
    <property type="entry name" value="Purine-cytosine permease fcyB"/>
    <property type="match status" value="1"/>
</dbReference>
<evidence type="ECO:0000256" key="1">
    <source>
        <dbReference type="ARBA" id="ARBA00004141"/>
    </source>
</evidence>
<dbReference type="InterPro" id="IPR001248">
    <property type="entry name" value="Pur-cyt_permease"/>
</dbReference>
<dbReference type="GO" id="GO:0000329">
    <property type="term" value="C:fungal-type vacuole membrane"/>
    <property type="evidence" value="ECO:0007669"/>
    <property type="project" value="TreeGrafter"/>
</dbReference>
<feature type="transmembrane region" description="Helical" evidence="9">
    <location>
        <begin position="258"/>
        <end position="281"/>
    </location>
</feature>
<reference evidence="10" key="1">
    <citation type="submission" date="2022-07" db="EMBL/GenBank/DDBJ databases">
        <title>Fungi with potential for degradation of polypropylene.</title>
        <authorList>
            <person name="Gostincar C."/>
        </authorList>
    </citation>
    <scope>NUCLEOTIDE SEQUENCE</scope>
    <source>
        <strain evidence="10">EXF-13308</strain>
    </source>
</reference>
<evidence type="ECO:0000256" key="7">
    <source>
        <dbReference type="ARBA" id="ARBA00023136"/>
    </source>
</evidence>
<evidence type="ECO:0000256" key="2">
    <source>
        <dbReference type="ARBA" id="ARBA00008974"/>
    </source>
</evidence>
<proteinExistence type="inferred from homology"/>
<evidence type="ECO:0000256" key="8">
    <source>
        <dbReference type="PIRNR" id="PIRNR002744"/>
    </source>
</evidence>
<protein>
    <submittedName>
        <fullName evidence="10">Nucleoside transporter family</fullName>
    </submittedName>
</protein>
<feature type="transmembrane region" description="Helical" evidence="9">
    <location>
        <begin position="381"/>
        <end position="401"/>
    </location>
</feature>
<dbReference type="Proteomes" id="UP001174694">
    <property type="component" value="Unassembled WGS sequence"/>
</dbReference>
<feature type="transmembrane region" description="Helical" evidence="9">
    <location>
        <begin position="293"/>
        <end position="318"/>
    </location>
</feature>
<feature type="transmembrane region" description="Helical" evidence="9">
    <location>
        <begin position="348"/>
        <end position="369"/>
    </location>
</feature>
<dbReference type="PANTHER" id="PTHR31806:SF7">
    <property type="entry name" value="TRANSPORTER, PUTATIVE (AFU_ORTHOLOGUE AFUA_2G04690)-RELATED"/>
    <property type="match status" value="1"/>
</dbReference>
<dbReference type="InterPro" id="IPR026030">
    <property type="entry name" value="Pur-cyt_permease_Fcy2/21/22"/>
</dbReference>
<feature type="transmembrane region" description="Helical" evidence="9">
    <location>
        <begin position="116"/>
        <end position="138"/>
    </location>
</feature>
<comment type="caution">
    <text evidence="10">The sequence shown here is derived from an EMBL/GenBank/DDBJ whole genome shotgun (WGS) entry which is preliminary data.</text>
</comment>
<dbReference type="Pfam" id="PF02133">
    <property type="entry name" value="Transp_cyt_pur"/>
    <property type="match status" value="1"/>
</dbReference>
<dbReference type="AlphaFoldDB" id="A0AA38S529"/>
<organism evidence="10 11">
    <name type="scientific">Pleurostoma richardsiae</name>
    <dbReference type="NCBI Taxonomy" id="41990"/>
    <lineage>
        <taxon>Eukaryota</taxon>
        <taxon>Fungi</taxon>
        <taxon>Dikarya</taxon>
        <taxon>Ascomycota</taxon>
        <taxon>Pezizomycotina</taxon>
        <taxon>Sordariomycetes</taxon>
        <taxon>Sordariomycetidae</taxon>
        <taxon>Calosphaeriales</taxon>
        <taxon>Pleurostomataceae</taxon>
        <taxon>Pleurostoma</taxon>
    </lineage>
</organism>
<keyword evidence="7 8" id="KW-0472">Membrane</keyword>
<evidence type="ECO:0000256" key="4">
    <source>
        <dbReference type="ARBA" id="ARBA00022553"/>
    </source>
</evidence>
<comment type="similarity">
    <text evidence="2 8">Belongs to the purine-cytosine permease (2.A.39) family.</text>
</comment>
<feature type="transmembrane region" description="Helical" evidence="9">
    <location>
        <begin position="83"/>
        <end position="104"/>
    </location>
</feature>
<evidence type="ECO:0000313" key="11">
    <source>
        <dbReference type="Proteomes" id="UP001174694"/>
    </source>
</evidence>
<keyword evidence="3 8" id="KW-0813">Transport</keyword>
<sequence>MEATTENKRYMEEEKIGVEPEVGDVSSQEVPSYMRDAARRGVLAKIRHYEEAMDRKLGVESHGIARKRAEERDPSYAKWSNQAVMFLLWMSATMNLSCFATGFLGWEFGLDLSRNIAIIVFATLLGSMVTGWCATMGPGMGLRQVSISRYSIGWWPSKIIAALNVVEQVGWSSVGCITGGLALSAVSDGRIGSELGVVIAAVLGFVVSFVGLKAVFQYEKYAGLVLAVVFVIMYGETASNGDVKTKTELSGATLSGTALSLFSVIYGSSASWCSIVADYYVEYPVNTSKVKVFTLTTLGIALPTIFGMSLGAICASALNNKPDWADAYEGGVGTLINVMIHPGGFAKFLLVILALSGIAMNAIALYSAGLSVQQFARPLGLIPRFFWTSLMFVAIILLALVGRDKLLTFLNNFLSLLGYWNTAFFVILCSEHYLFRGGLHGYAGYDLEAWNDPRRMPIGLAGGLAFGAGIAGCVLGMSETWYVGVLARKIGEDGGDIGNELAFVFTLVVYLPARWAEYKFIGR</sequence>
<feature type="transmembrane region" description="Helical" evidence="9">
    <location>
        <begin position="195"/>
        <end position="216"/>
    </location>
</feature>
<keyword evidence="4" id="KW-0597">Phosphoprotein</keyword>
<evidence type="ECO:0000256" key="3">
    <source>
        <dbReference type="ARBA" id="ARBA00022448"/>
    </source>
</evidence>
<dbReference type="Gene3D" id="1.10.4160.10">
    <property type="entry name" value="Hydantoin permease"/>
    <property type="match status" value="1"/>
</dbReference>
<keyword evidence="6 9" id="KW-1133">Transmembrane helix</keyword>
<dbReference type="PANTHER" id="PTHR31806">
    <property type="entry name" value="PURINE-CYTOSINE PERMEASE FCY2-RELATED"/>
    <property type="match status" value="1"/>
</dbReference>
<dbReference type="GO" id="GO:0015851">
    <property type="term" value="P:nucleobase transport"/>
    <property type="evidence" value="ECO:0007669"/>
    <property type="project" value="UniProtKB-ARBA"/>
</dbReference>
<accession>A0AA38S529</accession>
<name>A0AA38S529_9PEZI</name>
<feature type="transmembrane region" description="Helical" evidence="9">
    <location>
        <begin position="413"/>
        <end position="435"/>
    </location>
</feature>
<gene>
    <name evidence="10" type="ORF">NKR23_g1305</name>
</gene>
<feature type="transmembrane region" description="Helical" evidence="9">
    <location>
        <begin position="221"/>
        <end position="238"/>
    </location>
</feature>
<evidence type="ECO:0000256" key="5">
    <source>
        <dbReference type="ARBA" id="ARBA00022692"/>
    </source>
</evidence>
<feature type="transmembrane region" description="Helical" evidence="9">
    <location>
        <begin position="456"/>
        <end position="477"/>
    </location>
</feature>
<dbReference type="GO" id="GO:0022857">
    <property type="term" value="F:transmembrane transporter activity"/>
    <property type="evidence" value="ECO:0007669"/>
    <property type="project" value="InterPro"/>
</dbReference>
<keyword evidence="5 9" id="KW-0812">Transmembrane</keyword>
<keyword evidence="11" id="KW-1185">Reference proteome</keyword>